<accession>A0A2M7V752</accession>
<dbReference type="AlphaFoldDB" id="A0A2M7V752"/>
<dbReference type="Proteomes" id="UP000228568">
    <property type="component" value="Unassembled WGS sequence"/>
</dbReference>
<gene>
    <name evidence="2" type="ORF">COX81_03375</name>
</gene>
<sequence>MDPTRLNIAPTQKKDYLSKILYVQFFKTAIEILLIFVAVFGIALLGTQSILQNYFFYSTAQIAVNGPVHTAPKCKCKEINKTISNVEEIQKNYVQWTQIMQELGAFVTPNISLSLININKNNQKIIISGQAKTREDLLTIKESLEKLDYINKIDIPLEQLIKQKEVPFVFNTTIEL</sequence>
<comment type="caution">
    <text evidence="2">The sequence shown here is derived from an EMBL/GenBank/DDBJ whole genome shotgun (WGS) entry which is preliminary data.</text>
</comment>
<keyword evidence="1" id="KW-0472">Membrane</keyword>
<reference evidence="3" key="1">
    <citation type="submission" date="2017-09" db="EMBL/GenBank/DDBJ databases">
        <title>Depth-based differentiation of microbial function through sediment-hosted aquifers and enrichment of novel symbionts in the deep terrestrial subsurface.</title>
        <authorList>
            <person name="Probst A.J."/>
            <person name="Ladd B."/>
            <person name="Jarett J.K."/>
            <person name="Geller-Mcgrath D.E."/>
            <person name="Sieber C.M.K."/>
            <person name="Emerson J.B."/>
            <person name="Anantharaman K."/>
            <person name="Thomas B.C."/>
            <person name="Malmstrom R."/>
            <person name="Stieglmeier M."/>
            <person name="Klingl A."/>
            <person name="Woyke T."/>
            <person name="Ryan C.M."/>
            <person name="Banfield J.F."/>
        </authorList>
    </citation>
    <scope>NUCLEOTIDE SEQUENCE [LARGE SCALE GENOMIC DNA]</scope>
</reference>
<feature type="transmembrane region" description="Helical" evidence="1">
    <location>
        <begin position="20"/>
        <end position="45"/>
    </location>
</feature>
<evidence type="ECO:0000313" key="3">
    <source>
        <dbReference type="Proteomes" id="UP000228568"/>
    </source>
</evidence>
<keyword evidence="1" id="KW-1133">Transmembrane helix</keyword>
<protein>
    <submittedName>
        <fullName evidence="2">Uncharacterized protein</fullName>
    </submittedName>
</protein>
<organism evidence="2 3">
    <name type="scientific">Candidatus Magasanikbacteria bacterium CG_4_10_14_0_2_um_filter_37_12</name>
    <dbReference type="NCBI Taxonomy" id="1974637"/>
    <lineage>
        <taxon>Bacteria</taxon>
        <taxon>Candidatus Magasanikiibacteriota</taxon>
    </lineage>
</organism>
<name>A0A2M7V752_9BACT</name>
<dbReference type="EMBL" id="PFPK01000040">
    <property type="protein sequence ID" value="PIZ94516.1"/>
    <property type="molecule type" value="Genomic_DNA"/>
</dbReference>
<evidence type="ECO:0000256" key="1">
    <source>
        <dbReference type="SAM" id="Phobius"/>
    </source>
</evidence>
<keyword evidence="1" id="KW-0812">Transmembrane</keyword>
<proteinExistence type="predicted"/>
<evidence type="ECO:0000313" key="2">
    <source>
        <dbReference type="EMBL" id="PIZ94516.1"/>
    </source>
</evidence>